<gene>
    <name evidence="4" type="ORF">Ddye_029464</name>
</gene>
<feature type="domain" description="RRM" evidence="3">
    <location>
        <begin position="23"/>
        <end position="93"/>
    </location>
</feature>
<dbReference type="EMBL" id="JANJYI010000009">
    <property type="protein sequence ID" value="KAK2634672.1"/>
    <property type="molecule type" value="Genomic_DNA"/>
</dbReference>
<organism evidence="4 5">
    <name type="scientific">Dipteronia dyeriana</name>
    <dbReference type="NCBI Taxonomy" id="168575"/>
    <lineage>
        <taxon>Eukaryota</taxon>
        <taxon>Viridiplantae</taxon>
        <taxon>Streptophyta</taxon>
        <taxon>Embryophyta</taxon>
        <taxon>Tracheophyta</taxon>
        <taxon>Spermatophyta</taxon>
        <taxon>Magnoliopsida</taxon>
        <taxon>eudicotyledons</taxon>
        <taxon>Gunneridae</taxon>
        <taxon>Pentapetalae</taxon>
        <taxon>rosids</taxon>
        <taxon>malvids</taxon>
        <taxon>Sapindales</taxon>
        <taxon>Sapindaceae</taxon>
        <taxon>Hippocastanoideae</taxon>
        <taxon>Acereae</taxon>
        <taxon>Dipteronia</taxon>
    </lineage>
</organism>
<reference evidence="4" key="1">
    <citation type="journal article" date="2023" name="Plant J.">
        <title>Genome sequences and population genomics provide insights into the demographic history, inbreeding, and mutation load of two 'living fossil' tree species of Dipteronia.</title>
        <authorList>
            <person name="Feng Y."/>
            <person name="Comes H.P."/>
            <person name="Chen J."/>
            <person name="Zhu S."/>
            <person name="Lu R."/>
            <person name="Zhang X."/>
            <person name="Li P."/>
            <person name="Qiu J."/>
            <person name="Olsen K.M."/>
            <person name="Qiu Y."/>
        </authorList>
    </citation>
    <scope>NUCLEOTIDE SEQUENCE</scope>
    <source>
        <strain evidence="4">KIB01</strain>
    </source>
</reference>
<evidence type="ECO:0000313" key="4">
    <source>
        <dbReference type="EMBL" id="KAK2634672.1"/>
    </source>
</evidence>
<dbReference type="AlphaFoldDB" id="A0AAD9TEM8"/>
<evidence type="ECO:0000313" key="5">
    <source>
        <dbReference type="Proteomes" id="UP001280121"/>
    </source>
</evidence>
<dbReference type="GO" id="GO:0003723">
    <property type="term" value="F:RNA binding"/>
    <property type="evidence" value="ECO:0007669"/>
    <property type="project" value="UniProtKB-UniRule"/>
</dbReference>
<keyword evidence="5" id="KW-1185">Reference proteome</keyword>
<evidence type="ECO:0000256" key="2">
    <source>
        <dbReference type="SAM" id="MobiDB-lite"/>
    </source>
</evidence>
<comment type="caution">
    <text evidence="4">The sequence shown here is derived from an EMBL/GenBank/DDBJ whole genome shotgun (WGS) entry which is preliminary data.</text>
</comment>
<evidence type="ECO:0000259" key="3">
    <source>
        <dbReference type="PROSITE" id="PS50102"/>
    </source>
</evidence>
<dbReference type="SMART" id="SM00360">
    <property type="entry name" value="RRM"/>
    <property type="match status" value="1"/>
</dbReference>
<sequence>MRGWGSRRLRSPEARSDFRAKLVSIYIDNLNPVVDLKDLWGIFRAFGIVRDIYLSPKLKFMRSRYGFIRFATLKEASRVARLTNGMHVYGRPILSKVVDLNWNDRKNQQVKAQLVRKNRLAYLGNIGNACSEVSFAKVVMESSGRSRIHQKAQVVDALSIDQPLWRYREGERLEYGRRFSNDKLEGKVIHWDAFKGDSRWLKLSLVGVLKSFTDISSVIHGLLRLAWVEFGGVPLDCWCEDFFRRLGWAVGETLFIEEETLVRSTLANGRVLVLIPTGKKCVDSVKVGTSNQNFIVSVKKDPEPIYYKTILRWLGLDWNVDDDNSSLVIRSSMGGGSVSKQGNEKKLKEGSKGNSYLKQKDGKVRRTSVNIKDNSKVSSGKDTSMITDKAMGVDVVGSGKAIMDIESRKNIDHLKEVYFVAADASWEDIRVGCSYSKVGNDDREGPTLDVERVVSFGPKWGWEYCY</sequence>
<dbReference type="InterPro" id="IPR035979">
    <property type="entry name" value="RBD_domain_sf"/>
</dbReference>
<dbReference type="Gene3D" id="3.30.70.330">
    <property type="match status" value="1"/>
</dbReference>
<keyword evidence="1" id="KW-0694">RNA-binding</keyword>
<feature type="region of interest" description="Disordered" evidence="2">
    <location>
        <begin position="334"/>
        <end position="359"/>
    </location>
</feature>
<dbReference type="CDD" id="cd00590">
    <property type="entry name" value="RRM_SF"/>
    <property type="match status" value="1"/>
</dbReference>
<feature type="compositionally biased region" description="Basic and acidic residues" evidence="2">
    <location>
        <begin position="342"/>
        <end position="351"/>
    </location>
</feature>
<dbReference type="SUPFAM" id="SSF54928">
    <property type="entry name" value="RNA-binding domain, RBD"/>
    <property type="match status" value="1"/>
</dbReference>
<dbReference type="Pfam" id="PF00076">
    <property type="entry name" value="RRM_1"/>
    <property type="match status" value="1"/>
</dbReference>
<dbReference type="InterPro" id="IPR012677">
    <property type="entry name" value="Nucleotide-bd_a/b_plait_sf"/>
</dbReference>
<evidence type="ECO:0000256" key="1">
    <source>
        <dbReference type="PROSITE-ProRule" id="PRU00176"/>
    </source>
</evidence>
<proteinExistence type="predicted"/>
<dbReference type="InterPro" id="IPR000504">
    <property type="entry name" value="RRM_dom"/>
</dbReference>
<accession>A0AAD9TEM8</accession>
<dbReference type="PROSITE" id="PS50102">
    <property type="entry name" value="RRM"/>
    <property type="match status" value="1"/>
</dbReference>
<dbReference type="Proteomes" id="UP001280121">
    <property type="component" value="Unassembled WGS sequence"/>
</dbReference>
<protein>
    <recommendedName>
        <fullName evidence="3">RRM domain-containing protein</fullName>
    </recommendedName>
</protein>
<name>A0AAD9TEM8_9ROSI</name>